<dbReference type="GO" id="GO:0004519">
    <property type="term" value="F:endonuclease activity"/>
    <property type="evidence" value="ECO:0007669"/>
    <property type="project" value="TreeGrafter"/>
</dbReference>
<protein>
    <submittedName>
        <fullName evidence="3">Putative smr protein</fullName>
    </submittedName>
</protein>
<gene>
    <name evidence="3" type="ORF">SAMD00023353_3001360</name>
</gene>
<dbReference type="EMBL" id="DF977475">
    <property type="protein sequence ID" value="GAP88335.2"/>
    <property type="molecule type" value="Genomic_DNA"/>
</dbReference>
<dbReference type="GO" id="GO:0005634">
    <property type="term" value="C:nucleus"/>
    <property type="evidence" value="ECO:0007669"/>
    <property type="project" value="TreeGrafter"/>
</dbReference>
<dbReference type="PANTHER" id="PTHR46535:SF1">
    <property type="entry name" value="NEDD4-BINDING PROTEIN 2"/>
    <property type="match status" value="1"/>
</dbReference>
<keyword evidence="4" id="KW-1185">Reference proteome</keyword>
<dbReference type="Proteomes" id="UP000054516">
    <property type="component" value="Unassembled WGS sequence"/>
</dbReference>
<feature type="compositionally biased region" description="Low complexity" evidence="1">
    <location>
        <begin position="99"/>
        <end position="120"/>
    </location>
</feature>
<dbReference type="Gene3D" id="3.30.1370.110">
    <property type="match status" value="1"/>
</dbReference>
<dbReference type="SUPFAM" id="SSF160443">
    <property type="entry name" value="SMR domain-like"/>
    <property type="match status" value="1"/>
</dbReference>
<feature type="domain" description="Smr" evidence="2">
    <location>
        <begin position="469"/>
        <end position="554"/>
    </location>
</feature>
<dbReference type="OMA" id="ELENEYC"/>
<accession>A0A1W2TJF1</accession>
<dbReference type="InterPro" id="IPR002625">
    <property type="entry name" value="Smr_dom"/>
</dbReference>
<evidence type="ECO:0000313" key="3">
    <source>
        <dbReference type="EMBL" id="GAP88335.2"/>
    </source>
</evidence>
<evidence type="ECO:0000256" key="1">
    <source>
        <dbReference type="SAM" id="MobiDB-lite"/>
    </source>
</evidence>
<name>A0A1W2TJF1_ROSNE</name>
<dbReference type="Pfam" id="PF26286">
    <property type="entry name" value="UBA_10"/>
    <property type="match status" value="1"/>
</dbReference>
<sequence length="554" mass="59947">MYPRTKRQACSIKYDELCSLLDESTILSICHDYDLEKPKEFAASREVLLAIAKDVEAEEASGFNPSGLGGDDLAGFSVSNEGVGSGDTEGDLQSNDGLTTTTESSNSRSRKAPSSSSSKASMKETPSIFQIRVLDHLTWEEKEQQLAAMFVSLNSIDIKLTLQKVNGDADLAIDELLSLQMLEQTGQRPKGVDGFFVSDEDVPKSKKKGKRKGAKASKVVPPKSPDTITASEEFGRREAVDNDNITFISDRFGLPIADATDLYRRNKSSLGTAIVSLLDNCLALNLHPGSSFTTQPRYIEEQKKRIPWIPDHYFAPIFETTASFQAAVDVVDALSTHFKRPAHVKYNLSYNVVASGLEGASEDPLPTSPVSSWRVVPASLTRQRAAGHPRAGPTALQEAGAAKAAIAASRDHSSASASAAFKKGRSDPLMRQAAGYYADRARAEAADYRRANAAEASLLVDSRSTPGTIDLHGVSVQDGVDIAVDRVRRWWDALGVGEQPRRAARRDGLKVVTGLGRHNPDGRSPLRINVFKALVADGWKVEVLTGAYLVTGRT</sequence>
<organism evidence="3">
    <name type="scientific">Rosellinia necatrix</name>
    <name type="common">White root-rot fungus</name>
    <dbReference type="NCBI Taxonomy" id="77044"/>
    <lineage>
        <taxon>Eukaryota</taxon>
        <taxon>Fungi</taxon>
        <taxon>Dikarya</taxon>
        <taxon>Ascomycota</taxon>
        <taxon>Pezizomycotina</taxon>
        <taxon>Sordariomycetes</taxon>
        <taxon>Xylariomycetidae</taxon>
        <taxon>Xylariales</taxon>
        <taxon>Xylariaceae</taxon>
        <taxon>Rosellinia</taxon>
    </lineage>
</organism>
<dbReference type="InterPro" id="IPR052772">
    <property type="entry name" value="Endo/PolyKinase_Domain-Protein"/>
</dbReference>
<evidence type="ECO:0000313" key="4">
    <source>
        <dbReference type="Proteomes" id="UP000054516"/>
    </source>
</evidence>
<dbReference type="InterPro" id="IPR036063">
    <property type="entry name" value="Smr_dom_sf"/>
</dbReference>
<proteinExistence type="predicted"/>
<dbReference type="PROSITE" id="PS50828">
    <property type="entry name" value="SMR"/>
    <property type="match status" value="1"/>
</dbReference>
<dbReference type="PANTHER" id="PTHR46535">
    <property type="entry name" value="NEDD4-BINDING PROTEIN 2"/>
    <property type="match status" value="1"/>
</dbReference>
<feature type="region of interest" description="Disordered" evidence="1">
    <location>
        <begin position="74"/>
        <end position="123"/>
    </location>
</feature>
<dbReference type="CDD" id="cd14279">
    <property type="entry name" value="CUE"/>
    <property type="match status" value="1"/>
</dbReference>
<feature type="region of interest" description="Disordered" evidence="1">
    <location>
        <begin position="190"/>
        <end position="229"/>
    </location>
</feature>
<dbReference type="AlphaFoldDB" id="A0A1W2TJF1"/>
<feature type="compositionally biased region" description="Basic residues" evidence="1">
    <location>
        <begin position="205"/>
        <end position="215"/>
    </location>
</feature>
<reference evidence="3" key="1">
    <citation type="submission" date="2016-03" db="EMBL/GenBank/DDBJ databases">
        <title>Draft genome sequence of Rosellinia necatrix.</title>
        <authorList>
            <person name="Kanematsu S."/>
        </authorList>
    </citation>
    <scope>NUCLEOTIDE SEQUENCE [LARGE SCALE GENOMIC DNA]</scope>
    <source>
        <strain evidence="3">W97</strain>
    </source>
</reference>
<evidence type="ECO:0000259" key="2">
    <source>
        <dbReference type="PROSITE" id="PS50828"/>
    </source>
</evidence>
<dbReference type="OrthoDB" id="4080456at2759"/>
<dbReference type="InterPro" id="IPR058864">
    <property type="entry name" value="UBA_10"/>
</dbReference>